<evidence type="ECO:0000313" key="4">
    <source>
        <dbReference type="Proteomes" id="UP000589036"/>
    </source>
</evidence>
<feature type="region of interest" description="Disordered" evidence="1">
    <location>
        <begin position="262"/>
        <end position="295"/>
    </location>
</feature>
<dbReference type="PANTHER" id="PTHR36151:SF3">
    <property type="entry name" value="ER-BOUND OXYGENASE MPAB_MPAB'_RUBBER OXYGENASE CATALYTIC DOMAIN-CONTAINING PROTEIN"/>
    <property type="match status" value="1"/>
</dbReference>
<dbReference type="PANTHER" id="PTHR36151">
    <property type="entry name" value="BLR2777 PROTEIN"/>
    <property type="match status" value="1"/>
</dbReference>
<gene>
    <name evidence="3" type="ORF">HDA32_002858</name>
</gene>
<accession>A0A852TUX0</accession>
<protein>
    <submittedName>
        <fullName evidence="3">Uncharacterized protein (DUF2236 family)</fullName>
    </submittedName>
</protein>
<proteinExistence type="predicted"/>
<feature type="domain" description="ER-bound oxygenase mpaB/mpaB'/Rubber oxygenase catalytic" evidence="2">
    <location>
        <begin position="13"/>
        <end position="232"/>
    </location>
</feature>
<organism evidence="3 4">
    <name type="scientific">Spinactinospora alkalitolerans</name>
    <dbReference type="NCBI Taxonomy" id="687207"/>
    <lineage>
        <taxon>Bacteria</taxon>
        <taxon>Bacillati</taxon>
        <taxon>Actinomycetota</taxon>
        <taxon>Actinomycetes</taxon>
        <taxon>Streptosporangiales</taxon>
        <taxon>Nocardiopsidaceae</taxon>
        <taxon>Spinactinospora</taxon>
    </lineage>
</organism>
<dbReference type="Pfam" id="PF09995">
    <property type="entry name" value="MPAB_Lcp_cat"/>
    <property type="match status" value="1"/>
</dbReference>
<dbReference type="Proteomes" id="UP000589036">
    <property type="component" value="Unassembled WGS sequence"/>
</dbReference>
<dbReference type="GO" id="GO:0016491">
    <property type="term" value="F:oxidoreductase activity"/>
    <property type="evidence" value="ECO:0007669"/>
    <property type="project" value="InterPro"/>
</dbReference>
<keyword evidence="4" id="KW-1185">Reference proteome</keyword>
<evidence type="ECO:0000259" key="2">
    <source>
        <dbReference type="Pfam" id="PF09995"/>
    </source>
</evidence>
<dbReference type="InterPro" id="IPR018713">
    <property type="entry name" value="MPAB/Lcp_cat_dom"/>
</dbReference>
<reference evidence="3 4" key="1">
    <citation type="submission" date="2020-07" db="EMBL/GenBank/DDBJ databases">
        <title>Sequencing the genomes of 1000 actinobacteria strains.</title>
        <authorList>
            <person name="Klenk H.-P."/>
        </authorList>
    </citation>
    <scope>NUCLEOTIDE SEQUENCE [LARGE SCALE GENOMIC DNA]</scope>
    <source>
        <strain evidence="3 4">CXB654</strain>
    </source>
</reference>
<name>A0A852TUX0_9ACTN</name>
<evidence type="ECO:0000256" key="1">
    <source>
        <dbReference type="SAM" id="MobiDB-lite"/>
    </source>
</evidence>
<sequence length="295" mass="32886">MDAGLFPDDAQLRRINREAVILGAAGYSILLQVCHPGVGQGVRDHSDFAQRPLDRLRGTLTFVYGMVFGTEEEAERIARIVRAMHKRITGPGYHALDPELQVWVAATLYQGGVRMYEMTVGALSPREKDEVYEQAAVFATALGCPAERWPADRASFEAYWADMVASIEVTDTARGIADALFDPPNPAVRAAARLQRFLAAGLLPPRIREQLGLEWRPSQQRRFDRLIALTRAVYPRLPLAVRSLPKNAYMWDMRRRAARNRLYGRPGRSGGDPSLRAPRGGARRRGPGRPGVRDS</sequence>
<dbReference type="EMBL" id="JACCCC010000001">
    <property type="protein sequence ID" value="NYE47738.1"/>
    <property type="molecule type" value="Genomic_DNA"/>
</dbReference>
<dbReference type="RefSeq" id="WP_179643635.1">
    <property type="nucleotide sequence ID" value="NZ_BAAAYY010000008.1"/>
</dbReference>
<dbReference type="AlphaFoldDB" id="A0A852TUX0"/>
<comment type="caution">
    <text evidence="3">The sequence shown here is derived from an EMBL/GenBank/DDBJ whole genome shotgun (WGS) entry which is preliminary data.</text>
</comment>
<evidence type="ECO:0000313" key="3">
    <source>
        <dbReference type="EMBL" id="NYE47738.1"/>
    </source>
</evidence>